<evidence type="ECO:0000256" key="2">
    <source>
        <dbReference type="ARBA" id="ARBA00022448"/>
    </source>
</evidence>
<gene>
    <name evidence="7" type="primary">atpA</name>
    <name evidence="12" type="ORF">CBF27_10450</name>
</gene>
<feature type="domain" description="ATPase F1/V1/A1 complex alpha/beta subunit nucleotide-binding" evidence="8">
    <location>
        <begin position="212"/>
        <end position="435"/>
    </location>
</feature>
<evidence type="ECO:0000259" key="10">
    <source>
        <dbReference type="Pfam" id="PF16886"/>
    </source>
</evidence>
<dbReference type="Gene3D" id="3.40.50.300">
    <property type="entry name" value="P-loop containing nucleotide triphosphate hydrolases"/>
    <property type="match status" value="1"/>
</dbReference>
<dbReference type="GO" id="GO:0005524">
    <property type="term" value="F:ATP binding"/>
    <property type="evidence" value="ECO:0007669"/>
    <property type="project" value="UniProtKB-UniRule"/>
</dbReference>
<dbReference type="FunFam" id="1.10.1140.10:FF:000002">
    <property type="entry name" value="V-type proton ATPase catalytic subunit A"/>
    <property type="match status" value="1"/>
</dbReference>
<dbReference type="Proteomes" id="UP000286773">
    <property type="component" value="Unassembled WGS sequence"/>
</dbReference>
<dbReference type="InterPro" id="IPR036121">
    <property type="entry name" value="ATPase_F1/V1/A1_a/bsu_N_sf"/>
</dbReference>
<dbReference type="InterPro" id="IPR024034">
    <property type="entry name" value="ATPase_F1/V1_b/a_C"/>
</dbReference>
<dbReference type="InterPro" id="IPR004100">
    <property type="entry name" value="ATPase_F1/V1/A1_a/bsu_N"/>
</dbReference>
<feature type="domain" description="ATPase F1/V1/A1 complex alpha/beta subunit N-terminal" evidence="9">
    <location>
        <begin position="6"/>
        <end position="68"/>
    </location>
</feature>
<dbReference type="SUPFAM" id="SSF50615">
    <property type="entry name" value="N-terminal domain of alpha and beta subunits of F1 ATP synthase"/>
    <property type="match status" value="1"/>
</dbReference>
<dbReference type="InterPro" id="IPR031686">
    <property type="entry name" value="ATP-synth_a_Xtn"/>
</dbReference>
<feature type="domain" description="ATP synthase A/B type C-terminal" evidence="11">
    <location>
        <begin position="446"/>
        <end position="536"/>
    </location>
</feature>
<keyword evidence="2 7" id="KW-0813">Transport</keyword>
<evidence type="ECO:0000313" key="12">
    <source>
        <dbReference type="EMBL" id="RSU10483.1"/>
    </source>
</evidence>
<proteinExistence type="inferred from homology"/>
<comment type="function">
    <text evidence="7">Produces ATP from ADP in the presence of a proton gradient across the membrane. The V-type alpha chain is a catalytic subunit.</text>
</comment>
<dbReference type="Pfam" id="PF16886">
    <property type="entry name" value="ATP-synt_ab_Xtn"/>
    <property type="match status" value="1"/>
</dbReference>
<dbReference type="PANTHER" id="PTHR43607:SF1">
    <property type="entry name" value="H(+)-TRANSPORTING TWO-SECTOR ATPASE"/>
    <property type="match status" value="1"/>
</dbReference>
<evidence type="ECO:0000259" key="9">
    <source>
        <dbReference type="Pfam" id="PF02874"/>
    </source>
</evidence>
<dbReference type="InterPro" id="IPR022878">
    <property type="entry name" value="V-ATPase_asu"/>
</dbReference>
<keyword evidence="7" id="KW-0375">Hydrogen ion transport</keyword>
<reference evidence="12 13" key="1">
    <citation type="submission" date="2017-05" db="EMBL/GenBank/DDBJ databases">
        <title>Vagococcus spp. assemblies.</title>
        <authorList>
            <person name="Gulvik C.A."/>
        </authorList>
    </citation>
    <scope>NUCLEOTIDE SEQUENCE [LARGE SCALE GENOMIC DNA]</scope>
    <source>
        <strain evidence="12 13">LMG 24798</strain>
    </source>
</reference>
<evidence type="ECO:0000259" key="11">
    <source>
        <dbReference type="Pfam" id="PF22919"/>
    </source>
</evidence>
<organism evidence="12 13">
    <name type="scientific">Vagococcus acidifermentans</name>
    <dbReference type="NCBI Taxonomy" id="564710"/>
    <lineage>
        <taxon>Bacteria</taxon>
        <taxon>Bacillati</taxon>
        <taxon>Bacillota</taxon>
        <taxon>Bacilli</taxon>
        <taxon>Lactobacillales</taxon>
        <taxon>Enterococcaceae</taxon>
        <taxon>Vagococcus</taxon>
    </lineage>
</organism>
<feature type="binding site" evidence="7">
    <location>
        <begin position="232"/>
        <end position="239"/>
    </location>
    <ligand>
        <name>ATP</name>
        <dbReference type="ChEBI" id="CHEBI:30616"/>
    </ligand>
</feature>
<comment type="similarity">
    <text evidence="1 7">Belongs to the ATPase alpha/beta chains family.</text>
</comment>
<dbReference type="Gene3D" id="2.40.50.100">
    <property type="match status" value="1"/>
</dbReference>
<dbReference type="FunFam" id="2.40.50.100:FF:000008">
    <property type="entry name" value="V-type proton ATPase catalytic subunit A"/>
    <property type="match status" value="1"/>
</dbReference>
<evidence type="ECO:0000256" key="5">
    <source>
        <dbReference type="ARBA" id="ARBA00022967"/>
    </source>
</evidence>
<dbReference type="InterPro" id="IPR023366">
    <property type="entry name" value="ATP_synth_asu-like_sf"/>
</dbReference>
<dbReference type="GO" id="GO:0046933">
    <property type="term" value="F:proton-transporting ATP synthase activity, rotational mechanism"/>
    <property type="evidence" value="ECO:0007669"/>
    <property type="project" value="UniProtKB-UniRule"/>
</dbReference>
<keyword evidence="3 7" id="KW-0547">Nucleotide-binding</keyword>
<comment type="caution">
    <text evidence="12">The sequence shown here is derived from an EMBL/GenBank/DDBJ whole genome shotgun (WGS) entry which is preliminary data.</text>
</comment>
<dbReference type="Pfam" id="PF02874">
    <property type="entry name" value="ATP-synt_ab_N"/>
    <property type="match status" value="1"/>
</dbReference>
<dbReference type="CDD" id="cd18111">
    <property type="entry name" value="ATP-synt_V_A-type_alpha_C"/>
    <property type="match status" value="1"/>
</dbReference>
<sequence length="594" mass="65418">MQQGEVTKVSGPLVMAKGMADASIQHMCYVGDAGIIGEIIEMRGDVASIQVYEESTGIGPGEPVVSTGQPLSVDLAPGLVEQMFDGIQRPLDAFAVQANSHFLTRGVTIPALDEEKKWQFEARAAVGDVVTAGDIVGVVQETKSIEHRIMVPYGMTGTIKEIMPGQHTINETVYVLETAEGDKPLTMKQKWPVRKSRPVAQKMHPKAPMTTGQRVIDTFFPIVKGGAAAVPGPFGAGKTVVQHQIAKWADVDLVVYVGCGERGNEMTDVLNEFPELIDPKTGESLMARTVLIANTSNMPVAAREASIYTGITIAEYFRDMGYAVAIMADSTSRWAEALREMSGRLEEMPGDEGYPAYLGSRLAEYYERSGQVVALGNDERQGSITAISAVSPSGGDISEPVTQNTLRVVNVFWGLDSTLAQQRHFPSIDWLQSYSLYDNQVGEYLDNQLQANWSELTRTGMTILQEEAELSEIVRLVGIDSLSDEDRLTLEVAKSIREDFLQQNAFDDVDTFTSVDKQFKMLRLILTFYKEANYALSLNAYFSEVMSGTADIRDQIARSKYLPENQLERLDELTQNMKARMREIVAEGGMTEDD</sequence>
<feature type="domain" description="ATPsynthase alpha/beta subunit barrel-sandwich" evidence="10">
    <location>
        <begin position="109"/>
        <end position="194"/>
    </location>
</feature>
<dbReference type="Gene3D" id="1.10.1140.10">
    <property type="entry name" value="Bovine Mitochondrial F1-atpase, Atp Synthase Beta Chain, Chain D, domain 3"/>
    <property type="match status" value="1"/>
</dbReference>
<protein>
    <recommendedName>
        <fullName evidence="7">V-type ATP synthase alpha chain</fullName>
        <ecNumber evidence="7">7.1.2.2</ecNumber>
    </recommendedName>
    <alternativeName>
        <fullName evidence="7">V-ATPase subunit A</fullName>
    </alternativeName>
</protein>
<dbReference type="HAMAP" id="MF_00309">
    <property type="entry name" value="ATP_synth_A_arch"/>
    <property type="match status" value="1"/>
</dbReference>
<dbReference type="RefSeq" id="WP_170175087.1">
    <property type="nucleotide sequence ID" value="NZ_NGKC01000012.1"/>
</dbReference>
<evidence type="ECO:0000256" key="7">
    <source>
        <dbReference type="HAMAP-Rule" id="MF_00309"/>
    </source>
</evidence>
<evidence type="ECO:0000256" key="3">
    <source>
        <dbReference type="ARBA" id="ARBA00022741"/>
    </source>
</evidence>
<dbReference type="NCBIfam" id="NF003220">
    <property type="entry name" value="PRK04192.1"/>
    <property type="match status" value="1"/>
</dbReference>
<keyword evidence="5 7" id="KW-1278">Translocase</keyword>
<evidence type="ECO:0000256" key="4">
    <source>
        <dbReference type="ARBA" id="ARBA00022840"/>
    </source>
</evidence>
<keyword evidence="13" id="KW-1185">Reference proteome</keyword>
<dbReference type="SUPFAM" id="SSF52540">
    <property type="entry name" value="P-loop containing nucleoside triphosphate hydrolases"/>
    <property type="match status" value="1"/>
</dbReference>
<comment type="catalytic activity">
    <reaction evidence="7">
        <text>ATP + H2O + 4 H(+)(in) = ADP + phosphate + 5 H(+)(out)</text>
        <dbReference type="Rhea" id="RHEA:57720"/>
        <dbReference type="ChEBI" id="CHEBI:15377"/>
        <dbReference type="ChEBI" id="CHEBI:15378"/>
        <dbReference type="ChEBI" id="CHEBI:30616"/>
        <dbReference type="ChEBI" id="CHEBI:43474"/>
        <dbReference type="ChEBI" id="CHEBI:456216"/>
        <dbReference type="EC" id="7.1.2.2"/>
    </reaction>
</comment>
<name>A0A430AR53_9ENTE</name>
<dbReference type="EMBL" id="NGKC01000012">
    <property type="protein sequence ID" value="RSU10483.1"/>
    <property type="molecule type" value="Genomic_DNA"/>
</dbReference>
<dbReference type="Pfam" id="PF00006">
    <property type="entry name" value="ATP-synt_ab"/>
    <property type="match status" value="1"/>
</dbReference>
<dbReference type="Pfam" id="PF22919">
    <property type="entry name" value="ATP-synt_VA_C"/>
    <property type="match status" value="1"/>
</dbReference>
<evidence type="ECO:0000259" key="8">
    <source>
        <dbReference type="Pfam" id="PF00006"/>
    </source>
</evidence>
<dbReference type="AlphaFoldDB" id="A0A430AR53"/>
<evidence type="ECO:0000256" key="1">
    <source>
        <dbReference type="ARBA" id="ARBA00008936"/>
    </source>
</evidence>
<keyword evidence="4 7" id="KW-0067">ATP-binding</keyword>
<dbReference type="SUPFAM" id="SSF47917">
    <property type="entry name" value="C-terminal domain of alpha and beta subunits of F1 ATP synthase"/>
    <property type="match status" value="1"/>
</dbReference>
<dbReference type="GO" id="GO:0045259">
    <property type="term" value="C:proton-transporting ATP synthase complex"/>
    <property type="evidence" value="ECO:0007669"/>
    <property type="project" value="UniProtKB-ARBA"/>
</dbReference>
<dbReference type="CDD" id="cd01134">
    <property type="entry name" value="V_A-ATPase_A"/>
    <property type="match status" value="1"/>
</dbReference>
<dbReference type="InterPro" id="IPR020003">
    <property type="entry name" value="ATPase_a/bsu_AS"/>
</dbReference>
<dbReference type="PANTHER" id="PTHR43607">
    <property type="entry name" value="V-TYPE PROTON ATPASE CATALYTIC SUBUNIT A"/>
    <property type="match status" value="1"/>
</dbReference>
<keyword evidence="6 7" id="KW-0406">Ion transport</keyword>
<dbReference type="InterPro" id="IPR000194">
    <property type="entry name" value="ATPase_F1/V1/A1_a/bsu_nucl-bd"/>
</dbReference>
<evidence type="ECO:0000313" key="13">
    <source>
        <dbReference type="Proteomes" id="UP000286773"/>
    </source>
</evidence>
<dbReference type="EC" id="7.1.2.2" evidence="7"/>
<accession>A0A430AR53</accession>
<keyword evidence="7" id="KW-0066">ATP synthesis</keyword>
<dbReference type="GO" id="GO:0042777">
    <property type="term" value="P:proton motive force-driven plasma membrane ATP synthesis"/>
    <property type="evidence" value="ECO:0007669"/>
    <property type="project" value="UniProtKB-UniRule"/>
</dbReference>
<evidence type="ECO:0000256" key="6">
    <source>
        <dbReference type="ARBA" id="ARBA00023065"/>
    </source>
</evidence>
<dbReference type="GO" id="GO:0046961">
    <property type="term" value="F:proton-transporting ATPase activity, rotational mechanism"/>
    <property type="evidence" value="ECO:0007669"/>
    <property type="project" value="InterPro"/>
</dbReference>
<dbReference type="PROSITE" id="PS00152">
    <property type="entry name" value="ATPASE_ALPHA_BETA"/>
    <property type="match status" value="1"/>
</dbReference>
<dbReference type="InterPro" id="IPR027417">
    <property type="entry name" value="P-loop_NTPase"/>
</dbReference>
<dbReference type="Gene3D" id="2.40.30.20">
    <property type="match status" value="1"/>
</dbReference>
<dbReference type="InterPro" id="IPR055190">
    <property type="entry name" value="ATP-synt_VA_C"/>
</dbReference>